<name>A0A915EKG4_9BILA</name>
<keyword evidence="1" id="KW-1185">Reference proteome</keyword>
<evidence type="ECO:0000313" key="2">
    <source>
        <dbReference type="WBParaSite" id="jg7257"/>
    </source>
</evidence>
<proteinExistence type="predicted"/>
<evidence type="ECO:0000313" key="1">
    <source>
        <dbReference type="Proteomes" id="UP000887574"/>
    </source>
</evidence>
<dbReference type="Gene3D" id="1.25.10.10">
    <property type="entry name" value="Leucine-rich Repeat Variant"/>
    <property type="match status" value="2"/>
</dbReference>
<sequence>MKEEQDDVAMQGIEFWSNVCEEELNLAAETEEQFSSFTHVVLSLSWPSKTQQLGPLVESVILVKSWLRGRDSECSSTCSLYGSSGSAASSRQCLLGDFEFGEGVLSSCFGTGHRHAWPASHLYSSNVFENMIQELIKTTDRTDASNSNLQNYHGHSCSGICSHSCVLLCKSVLNKIKKEDAPKISDAIMAGLLQIMRRCFGKDGGAVIEEALMAVTS</sequence>
<dbReference type="AlphaFoldDB" id="A0A915EKG4"/>
<protein>
    <submittedName>
        <fullName evidence="2">Uncharacterized protein</fullName>
    </submittedName>
</protein>
<dbReference type="InterPro" id="IPR011989">
    <property type="entry name" value="ARM-like"/>
</dbReference>
<dbReference type="Proteomes" id="UP000887574">
    <property type="component" value="Unplaced"/>
</dbReference>
<accession>A0A915EKG4</accession>
<reference evidence="2" key="1">
    <citation type="submission" date="2022-11" db="UniProtKB">
        <authorList>
            <consortium name="WormBaseParasite"/>
        </authorList>
    </citation>
    <scope>IDENTIFICATION</scope>
</reference>
<organism evidence="1 2">
    <name type="scientific">Ditylenchus dipsaci</name>
    <dbReference type="NCBI Taxonomy" id="166011"/>
    <lineage>
        <taxon>Eukaryota</taxon>
        <taxon>Metazoa</taxon>
        <taxon>Ecdysozoa</taxon>
        <taxon>Nematoda</taxon>
        <taxon>Chromadorea</taxon>
        <taxon>Rhabditida</taxon>
        <taxon>Tylenchina</taxon>
        <taxon>Tylenchomorpha</taxon>
        <taxon>Sphaerularioidea</taxon>
        <taxon>Anguinidae</taxon>
        <taxon>Anguininae</taxon>
        <taxon>Ditylenchus</taxon>
    </lineage>
</organism>
<dbReference type="WBParaSite" id="jg7257">
    <property type="protein sequence ID" value="jg7257"/>
    <property type="gene ID" value="jg7257"/>
</dbReference>